<feature type="binding site" evidence="7">
    <location>
        <position position="154"/>
    </location>
    <ligand>
        <name>UDP-N-acetyl-alpha-D-muramoyl-L-alanyl-D-glutamate</name>
        <dbReference type="ChEBI" id="CHEBI:83900"/>
    </ligand>
</feature>
<evidence type="ECO:0000256" key="8">
    <source>
        <dbReference type="RuleBase" id="RU004135"/>
    </source>
</evidence>
<feature type="binding site" evidence="7">
    <location>
        <position position="32"/>
    </location>
    <ligand>
        <name>UDP-N-acetyl-alpha-D-muramoyl-L-alanyl-D-glutamate</name>
        <dbReference type="ChEBI" id="CHEBI:83900"/>
    </ligand>
</feature>
<dbReference type="InterPro" id="IPR035911">
    <property type="entry name" value="MurE/MurF_N"/>
</dbReference>
<dbReference type="AlphaFoldDB" id="A0A6L5XGR2"/>
<feature type="binding site" evidence="7">
    <location>
        <position position="461"/>
    </location>
    <ligand>
        <name>meso-2,6-diaminopimelate</name>
        <dbReference type="ChEBI" id="CHEBI:57791"/>
    </ligand>
</feature>
<dbReference type="SUPFAM" id="SSF53244">
    <property type="entry name" value="MurD-like peptide ligases, peptide-binding domain"/>
    <property type="match status" value="1"/>
</dbReference>
<comment type="caution">
    <text evidence="7">Lacks conserved residue(s) required for the propagation of feature annotation.</text>
</comment>
<feature type="domain" description="Mur ligase N-terminal catalytic" evidence="9">
    <location>
        <begin position="25"/>
        <end position="72"/>
    </location>
</feature>
<feature type="binding site" evidence="7">
    <location>
        <position position="188"/>
    </location>
    <ligand>
        <name>UDP-N-acetyl-alpha-D-muramoyl-L-alanyl-D-glutamate</name>
        <dbReference type="ChEBI" id="CHEBI:83900"/>
    </ligand>
</feature>
<dbReference type="SUPFAM" id="SSF53623">
    <property type="entry name" value="MurD-like peptide ligases, catalytic domain"/>
    <property type="match status" value="1"/>
</dbReference>
<evidence type="ECO:0000259" key="9">
    <source>
        <dbReference type="Pfam" id="PF01225"/>
    </source>
</evidence>
<dbReference type="InterPro" id="IPR013221">
    <property type="entry name" value="Mur_ligase_cen"/>
</dbReference>
<dbReference type="Pfam" id="PF02875">
    <property type="entry name" value="Mur_ligase_C"/>
    <property type="match status" value="1"/>
</dbReference>
<comment type="subcellular location">
    <subcellularLocation>
        <location evidence="7 8">Cytoplasm</location>
    </subcellularLocation>
</comment>
<keyword evidence="5 7" id="KW-0131">Cell cycle</keyword>
<feature type="domain" description="Mur ligase central" evidence="11">
    <location>
        <begin position="111"/>
        <end position="305"/>
    </location>
</feature>
<comment type="PTM">
    <text evidence="7">Carboxylation is probably crucial for Mg(2+) binding and, consequently, for the gamma-phosphate positioning of ATP.</text>
</comment>
<dbReference type="Pfam" id="PF08245">
    <property type="entry name" value="Mur_ligase_M"/>
    <property type="match status" value="1"/>
</dbReference>
<proteinExistence type="inferred from homology"/>
<dbReference type="Gene3D" id="3.40.1190.10">
    <property type="entry name" value="Mur-like, catalytic domain"/>
    <property type="match status" value="1"/>
</dbReference>
<dbReference type="PANTHER" id="PTHR23135">
    <property type="entry name" value="MUR LIGASE FAMILY MEMBER"/>
    <property type="match status" value="1"/>
</dbReference>
<evidence type="ECO:0000256" key="6">
    <source>
        <dbReference type="ARBA" id="ARBA00023316"/>
    </source>
</evidence>
<comment type="cofactor">
    <cofactor evidence="7">
        <name>Mg(2+)</name>
        <dbReference type="ChEBI" id="CHEBI:18420"/>
    </cofactor>
</comment>
<feature type="short sequence motif" description="Meso-diaminopimelate recognition motif" evidence="7">
    <location>
        <begin position="404"/>
        <end position="407"/>
    </location>
</feature>
<reference evidence="12 13" key="1">
    <citation type="submission" date="2019-08" db="EMBL/GenBank/DDBJ databases">
        <title>In-depth cultivation of the pig gut microbiome towards novel bacterial diversity and tailored functional studies.</title>
        <authorList>
            <person name="Wylensek D."/>
            <person name="Hitch T.C.A."/>
            <person name="Clavel T."/>
        </authorList>
    </citation>
    <scope>NUCLEOTIDE SEQUENCE [LARGE SCALE GENOMIC DNA]</scope>
    <source>
        <strain evidence="12 13">Oil-RF-744-WCA-WT-10</strain>
    </source>
</reference>
<dbReference type="GO" id="GO:0008360">
    <property type="term" value="P:regulation of cell shape"/>
    <property type="evidence" value="ECO:0007669"/>
    <property type="project" value="UniProtKB-KW"/>
</dbReference>
<keyword evidence="7" id="KW-0067">ATP-binding</keyword>
<dbReference type="Gene3D" id="3.40.1390.10">
    <property type="entry name" value="MurE/MurF, N-terminal domain"/>
    <property type="match status" value="1"/>
</dbReference>
<dbReference type="EMBL" id="VULT01000027">
    <property type="protein sequence ID" value="MSS18618.1"/>
    <property type="molecule type" value="Genomic_DNA"/>
</dbReference>
<dbReference type="Gene3D" id="3.90.190.20">
    <property type="entry name" value="Mur ligase, C-terminal domain"/>
    <property type="match status" value="1"/>
</dbReference>
<dbReference type="GO" id="GO:0071555">
    <property type="term" value="P:cell wall organization"/>
    <property type="evidence" value="ECO:0007669"/>
    <property type="project" value="UniProtKB-KW"/>
</dbReference>
<comment type="catalytic activity">
    <reaction evidence="7">
        <text>UDP-N-acetyl-alpha-D-muramoyl-L-alanyl-D-glutamate + meso-2,6-diaminopimelate + ATP = UDP-N-acetyl-alpha-D-muramoyl-L-alanyl-gamma-D-glutamyl-meso-2,6-diaminopimelate + ADP + phosphate + H(+)</text>
        <dbReference type="Rhea" id="RHEA:23676"/>
        <dbReference type="ChEBI" id="CHEBI:15378"/>
        <dbReference type="ChEBI" id="CHEBI:30616"/>
        <dbReference type="ChEBI" id="CHEBI:43474"/>
        <dbReference type="ChEBI" id="CHEBI:57791"/>
        <dbReference type="ChEBI" id="CHEBI:83900"/>
        <dbReference type="ChEBI" id="CHEBI:83905"/>
        <dbReference type="ChEBI" id="CHEBI:456216"/>
        <dbReference type="EC" id="6.3.2.13"/>
    </reaction>
</comment>
<evidence type="ECO:0000259" key="10">
    <source>
        <dbReference type="Pfam" id="PF02875"/>
    </source>
</evidence>
<feature type="binding site" evidence="7">
    <location>
        <position position="182"/>
    </location>
    <ligand>
        <name>UDP-N-acetyl-alpha-D-muramoyl-L-alanyl-D-glutamate</name>
        <dbReference type="ChEBI" id="CHEBI:83900"/>
    </ligand>
</feature>
<dbReference type="InterPro" id="IPR000713">
    <property type="entry name" value="Mur_ligase_N"/>
</dbReference>
<evidence type="ECO:0000256" key="2">
    <source>
        <dbReference type="ARBA" id="ARBA00022618"/>
    </source>
</evidence>
<comment type="caution">
    <text evidence="12">The sequence shown here is derived from an EMBL/GenBank/DDBJ whole genome shotgun (WGS) entry which is preliminary data.</text>
</comment>
<evidence type="ECO:0000256" key="1">
    <source>
        <dbReference type="ARBA" id="ARBA00005898"/>
    </source>
</evidence>
<keyword evidence="13" id="KW-1185">Reference proteome</keyword>
<comment type="function">
    <text evidence="7">Catalyzes the addition of meso-diaminopimelic acid to the nucleotide precursor UDP-N-acetylmuramoyl-L-alanyl-D-glutamate (UMAG) in the biosynthesis of bacterial cell-wall peptidoglycan.</text>
</comment>
<dbReference type="RefSeq" id="WP_154327694.1">
    <property type="nucleotide sequence ID" value="NZ_CP045696.1"/>
</dbReference>
<feature type="binding site" evidence="7">
    <location>
        <position position="380"/>
    </location>
    <ligand>
        <name>meso-2,6-diaminopimelate</name>
        <dbReference type="ChEBI" id="CHEBI:57791"/>
    </ligand>
</feature>
<feature type="modified residue" description="N6-carboxylysine" evidence="7">
    <location>
        <position position="222"/>
    </location>
</feature>
<keyword evidence="4 7" id="KW-0573">Peptidoglycan synthesis</keyword>
<gene>
    <name evidence="7" type="primary">murE</name>
    <name evidence="12" type="ORF">FYJ29_12765</name>
</gene>
<keyword evidence="7 12" id="KW-0436">Ligase</keyword>
<organism evidence="12 13">
    <name type="scientific">Sodaliphilus pleomorphus</name>
    <dbReference type="NCBI Taxonomy" id="2606626"/>
    <lineage>
        <taxon>Bacteria</taxon>
        <taxon>Pseudomonadati</taxon>
        <taxon>Bacteroidota</taxon>
        <taxon>Bacteroidia</taxon>
        <taxon>Bacteroidales</taxon>
        <taxon>Muribaculaceae</taxon>
        <taxon>Sodaliphilus</taxon>
    </lineage>
</organism>
<feature type="binding site" evidence="7">
    <location>
        <position position="457"/>
    </location>
    <ligand>
        <name>meso-2,6-diaminopimelate</name>
        <dbReference type="ChEBI" id="CHEBI:57791"/>
    </ligand>
</feature>
<dbReference type="NCBIfam" id="NF001126">
    <property type="entry name" value="PRK00139.1-4"/>
    <property type="match status" value="1"/>
</dbReference>
<dbReference type="GO" id="GO:0005737">
    <property type="term" value="C:cytoplasm"/>
    <property type="evidence" value="ECO:0007669"/>
    <property type="project" value="UniProtKB-SubCell"/>
</dbReference>
<comment type="pathway">
    <text evidence="7 8">Cell wall biogenesis; peptidoglycan biosynthesis.</text>
</comment>
<dbReference type="InterPro" id="IPR005761">
    <property type="entry name" value="UDP-N-AcMur-Glu-dNH2Pim_ligase"/>
</dbReference>
<keyword evidence="7" id="KW-0963">Cytoplasm</keyword>
<dbReference type="GO" id="GO:0000287">
    <property type="term" value="F:magnesium ion binding"/>
    <property type="evidence" value="ECO:0007669"/>
    <property type="project" value="UniProtKB-UniRule"/>
</dbReference>
<feature type="domain" description="Mur ligase C-terminal" evidence="10">
    <location>
        <begin position="329"/>
        <end position="459"/>
    </location>
</feature>
<dbReference type="UniPathway" id="UPA00219"/>
<evidence type="ECO:0000313" key="13">
    <source>
        <dbReference type="Proteomes" id="UP000483362"/>
    </source>
</evidence>
<feature type="binding site" evidence="7">
    <location>
        <begin position="113"/>
        <end position="119"/>
    </location>
    <ligand>
        <name>ATP</name>
        <dbReference type="ChEBI" id="CHEBI:30616"/>
    </ligand>
</feature>
<feature type="binding site" evidence="7">
    <location>
        <begin position="404"/>
        <end position="407"/>
    </location>
    <ligand>
        <name>meso-2,6-diaminopimelate</name>
        <dbReference type="ChEBI" id="CHEBI:57791"/>
    </ligand>
</feature>
<dbReference type="SUPFAM" id="SSF63418">
    <property type="entry name" value="MurE/MurF N-terminal domain"/>
    <property type="match status" value="1"/>
</dbReference>
<dbReference type="PANTHER" id="PTHR23135:SF4">
    <property type="entry name" value="UDP-N-ACETYLMURAMOYL-L-ALANYL-D-GLUTAMATE--2,6-DIAMINOPIMELATE LIGASE MURE HOMOLOG, CHLOROPLASTIC"/>
    <property type="match status" value="1"/>
</dbReference>
<evidence type="ECO:0000256" key="3">
    <source>
        <dbReference type="ARBA" id="ARBA00022960"/>
    </source>
</evidence>
<dbReference type="Pfam" id="PF01225">
    <property type="entry name" value="Mur_ligase"/>
    <property type="match status" value="1"/>
</dbReference>
<evidence type="ECO:0000313" key="12">
    <source>
        <dbReference type="EMBL" id="MSS18618.1"/>
    </source>
</evidence>
<evidence type="ECO:0000259" key="11">
    <source>
        <dbReference type="Pfam" id="PF08245"/>
    </source>
</evidence>
<dbReference type="InterPro" id="IPR036565">
    <property type="entry name" value="Mur-like_cat_sf"/>
</dbReference>
<accession>A0A6L5XGR2</accession>
<keyword evidence="7" id="KW-0460">Magnesium</keyword>
<evidence type="ECO:0000256" key="7">
    <source>
        <dbReference type="HAMAP-Rule" id="MF_00208"/>
    </source>
</evidence>
<dbReference type="NCBIfam" id="TIGR01085">
    <property type="entry name" value="murE"/>
    <property type="match status" value="1"/>
</dbReference>
<keyword evidence="7" id="KW-0547">Nucleotide-binding</keyword>
<dbReference type="HAMAP" id="MF_00208">
    <property type="entry name" value="MurE"/>
    <property type="match status" value="1"/>
</dbReference>
<dbReference type="GO" id="GO:0005524">
    <property type="term" value="F:ATP binding"/>
    <property type="evidence" value="ECO:0007669"/>
    <property type="project" value="UniProtKB-UniRule"/>
</dbReference>
<keyword evidence="6 7" id="KW-0961">Cell wall biogenesis/degradation</keyword>
<dbReference type="InterPro" id="IPR004101">
    <property type="entry name" value="Mur_ligase_C"/>
</dbReference>
<evidence type="ECO:0000256" key="4">
    <source>
        <dbReference type="ARBA" id="ARBA00022984"/>
    </source>
</evidence>
<protein>
    <recommendedName>
        <fullName evidence="7">UDP-N-acetylmuramoyl-L-alanyl-D-glutamate--2,6-diaminopimelate ligase</fullName>
        <ecNumber evidence="7">6.3.2.13</ecNumber>
    </recommendedName>
    <alternativeName>
        <fullName evidence="7">Meso-A2pm-adding enzyme</fullName>
    </alternativeName>
    <alternativeName>
        <fullName evidence="7">Meso-diaminopimelate-adding enzyme</fullName>
    </alternativeName>
    <alternativeName>
        <fullName evidence="7">UDP-MurNAc-L-Ala-D-Glu:meso-diaminopimelate ligase</fullName>
    </alternativeName>
    <alternativeName>
        <fullName evidence="7">UDP-MurNAc-tripeptide synthetase</fullName>
    </alternativeName>
    <alternativeName>
        <fullName evidence="7">UDP-N-acetylmuramyl-tripeptide synthetase</fullName>
    </alternativeName>
</protein>
<dbReference type="GO" id="GO:0008765">
    <property type="term" value="F:UDP-N-acetylmuramoylalanyl-D-glutamate-2,6-diaminopimelate ligase activity"/>
    <property type="evidence" value="ECO:0007669"/>
    <property type="project" value="UniProtKB-UniRule"/>
</dbReference>
<evidence type="ECO:0000256" key="5">
    <source>
        <dbReference type="ARBA" id="ARBA00023306"/>
    </source>
</evidence>
<name>A0A6L5XGR2_9BACT</name>
<keyword evidence="3 7" id="KW-0133">Cell shape</keyword>
<dbReference type="EC" id="6.3.2.13" evidence="7"/>
<feature type="binding site" evidence="7">
    <location>
        <position position="190"/>
    </location>
    <ligand>
        <name>UDP-N-acetyl-alpha-D-muramoyl-L-alanyl-D-glutamate</name>
        <dbReference type="ChEBI" id="CHEBI:83900"/>
    </ligand>
</feature>
<dbReference type="InterPro" id="IPR036615">
    <property type="entry name" value="Mur_ligase_C_dom_sf"/>
</dbReference>
<dbReference type="GO" id="GO:0051301">
    <property type="term" value="P:cell division"/>
    <property type="evidence" value="ECO:0007669"/>
    <property type="project" value="UniProtKB-KW"/>
</dbReference>
<dbReference type="GO" id="GO:0009252">
    <property type="term" value="P:peptidoglycan biosynthetic process"/>
    <property type="evidence" value="ECO:0007669"/>
    <property type="project" value="UniProtKB-UniRule"/>
</dbReference>
<feature type="binding site" evidence="7">
    <location>
        <begin position="155"/>
        <end position="156"/>
    </location>
    <ligand>
        <name>UDP-N-acetyl-alpha-D-muramoyl-L-alanyl-D-glutamate</name>
        <dbReference type="ChEBI" id="CHEBI:83900"/>
    </ligand>
</feature>
<dbReference type="Proteomes" id="UP000483362">
    <property type="component" value="Unassembled WGS sequence"/>
</dbReference>
<keyword evidence="2 7" id="KW-0132">Cell division</keyword>
<comment type="similarity">
    <text evidence="1 7">Belongs to the MurCDEF family. MurE subfamily.</text>
</comment>
<sequence>MEKQLKDLIAAIDAKRVVGSLDKRIVEVTNDSRQAREGSLFIAVRGAVVDAHQFIPAVVAAGAAAVVCEELPATLDEAVTYVQVPNSTQAEALLADAWYDHPSSQLKLVGVTGTNGKTTTATLLYEMARLMGYKAGLLSTVKNVVDRTEYPAKQTTPGSLEINRFLHEMVQAGCDYAFMEVSSHACVQYRIDGLHFAGGIFTNLTRDHLDFHKTVENYIKAKKRFFDLLPPDAFALVNADDKQGSVMVQNTKARSYTYSLRAMADFKGRVIEDRLDGMTVNFNGQELEVRFTGRFNVYNLLSVYGASVLLGFPKDEVLVKMSLLVPVAGRFQTMTSPRGYTAVVDYAHTPDALVNVLSTIAEVLNGKGRIITVCGAGGNRDKGKRPMMAAEAARRSDQVILTSDNPRFEDPEAILADMEAGLTPDDRPRVLKITDRASAIATACQLAKPGDVVLVAGKGHENYQEVKGVKHHFDDREVLQHIFDNEK</sequence>